<sequence>MNNGENSNGILTQSQKTSEGRNINIDDLTVREAKELGYELLSPKESRYVDILSEFAHENIENTNFEDKNNPKEVDA</sequence>
<evidence type="ECO:0000256" key="1">
    <source>
        <dbReference type="SAM" id="MobiDB-lite"/>
    </source>
</evidence>
<reference evidence="2 3" key="1">
    <citation type="submission" date="2014-12" db="EMBL/GenBank/DDBJ databases">
        <title>Genome sequence of Methanobrevibacter arboriphilicus DH1, DSM1125.</title>
        <authorList>
            <person name="Poehlein A."/>
            <person name="Thauer R.K."/>
            <person name="Seedorf H."/>
            <person name="Daniel R."/>
        </authorList>
    </citation>
    <scope>NUCLEOTIDE SEQUENCE [LARGE SCALE GENOMIC DNA]</scope>
    <source>
        <strain evidence="2 3">DH1</strain>
    </source>
</reference>
<name>A0A1V6N237_METAZ</name>
<comment type="caution">
    <text evidence="2">The sequence shown here is derived from an EMBL/GenBank/DDBJ whole genome shotgun (WGS) entry which is preliminary data.</text>
</comment>
<dbReference type="AlphaFoldDB" id="A0A1V6N237"/>
<feature type="region of interest" description="Disordered" evidence="1">
    <location>
        <begin position="1"/>
        <end position="23"/>
    </location>
</feature>
<proteinExistence type="predicted"/>
<evidence type="ECO:0000313" key="3">
    <source>
        <dbReference type="Proteomes" id="UP000191661"/>
    </source>
</evidence>
<evidence type="ECO:0000313" key="2">
    <source>
        <dbReference type="EMBL" id="OQD58741.1"/>
    </source>
</evidence>
<dbReference type="EMBL" id="JXMW01000010">
    <property type="protein sequence ID" value="OQD58741.1"/>
    <property type="molecule type" value="Genomic_DNA"/>
</dbReference>
<organism evidence="2 3">
    <name type="scientific">Methanobrevibacter arboriphilus JCM 13429 = DSM 1125</name>
    <dbReference type="NCBI Taxonomy" id="1300164"/>
    <lineage>
        <taxon>Archaea</taxon>
        <taxon>Methanobacteriati</taxon>
        <taxon>Methanobacteriota</taxon>
        <taxon>Methanomada group</taxon>
        <taxon>Methanobacteria</taxon>
        <taxon>Methanobacteriales</taxon>
        <taxon>Methanobacteriaceae</taxon>
        <taxon>Methanobrevibacter</taxon>
    </lineage>
</organism>
<accession>A0A1V6N237</accession>
<keyword evidence="3" id="KW-1185">Reference proteome</keyword>
<feature type="compositionally biased region" description="Polar residues" evidence="1">
    <location>
        <begin position="1"/>
        <end position="21"/>
    </location>
</feature>
<gene>
    <name evidence="2" type="ORF">MBBAR_10c00820</name>
</gene>
<dbReference type="Proteomes" id="UP000191661">
    <property type="component" value="Unassembled WGS sequence"/>
</dbReference>
<protein>
    <submittedName>
        <fullName evidence="2">Uncharacterized protein</fullName>
    </submittedName>
</protein>
<dbReference type="RefSeq" id="WP_080460435.1">
    <property type="nucleotide sequence ID" value="NZ_BBET01000002.1"/>
</dbReference>